<feature type="domain" description="Nudix hydrolase" evidence="7">
    <location>
        <begin position="26"/>
        <end position="135"/>
    </location>
</feature>
<dbReference type="InterPro" id="IPR000086">
    <property type="entry name" value="NUDIX_hydrolase_dom"/>
</dbReference>
<dbReference type="InterPro" id="IPR015797">
    <property type="entry name" value="NUDIX_hydrolase-like_dom_sf"/>
</dbReference>
<dbReference type="STRING" id="1121937.GCA_000423125_00568"/>
<proteinExistence type="predicted"/>
<keyword evidence="4" id="KW-0378">Hydrolase</keyword>
<dbReference type="Pfam" id="PF00293">
    <property type="entry name" value="NUDIX"/>
    <property type="match status" value="1"/>
</dbReference>
<evidence type="ECO:0000313" key="8">
    <source>
        <dbReference type="EMBL" id="HAN26327.1"/>
    </source>
</evidence>
<dbReference type="PANTHER" id="PTHR12992">
    <property type="entry name" value="NUDIX HYDROLASE"/>
    <property type="match status" value="1"/>
</dbReference>
<organism evidence="8 9">
    <name type="scientific">Haliea salexigens</name>
    <dbReference type="NCBI Taxonomy" id="287487"/>
    <lineage>
        <taxon>Bacteria</taxon>
        <taxon>Pseudomonadati</taxon>
        <taxon>Pseudomonadota</taxon>
        <taxon>Gammaproteobacteria</taxon>
        <taxon>Cellvibrionales</taxon>
        <taxon>Halieaceae</taxon>
        <taxon>Haliea</taxon>
    </lineage>
</organism>
<dbReference type="EMBL" id="DMND01000021">
    <property type="protein sequence ID" value="HAN26327.1"/>
    <property type="molecule type" value="Genomic_DNA"/>
</dbReference>
<dbReference type="SUPFAM" id="SSF55811">
    <property type="entry name" value="Nudix"/>
    <property type="match status" value="1"/>
</dbReference>
<dbReference type="InterPro" id="IPR045121">
    <property type="entry name" value="CoAse"/>
</dbReference>
<dbReference type="CDD" id="cd03426">
    <property type="entry name" value="NUDIX_CoAse_Nudt7"/>
    <property type="match status" value="1"/>
</dbReference>
<keyword evidence="3" id="KW-0479">Metal-binding</keyword>
<evidence type="ECO:0000259" key="7">
    <source>
        <dbReference type="PROSITE" id="PS51462"/>
    </source>
</evidence>
<evidence type="ECO:0000256" key="2">
    <source>
        <dbReference type="ARBA" id="ARBA00001946"/>
    </source>
</evidence>
<comment type="caution">
    <text evidence="8">The sequence shown here is derived from an EMBL/GenBank/DDBJ whole genome shotgun (WGS) entry which is preliminary data.</text>
</comment>
<evidence type="ECO:0000256" key="3">
    <source>
        <dbReference type="ARBA" id="ARBA00022723"/>
    </source>
</evidence>
<comment type="cofactor">
    <cofactor evidence="2">
        <name>Mg(2+)</name>
        <dbReference type="ChEBI" id="CHEBI:18420"/>
    </cofactor>
</comment>
<keyword evidence="5" id="KW-0460">Magnesium</keyword>
<dbReference type="Gene3D" id="3.90.79.10">
    <property type="entry name" value="Nucleoside Triphosphate Pyrophosphohydrolase"/>
    <property type="match status" value="1"/>
</dbReference>
<dbReference type="PROSITE" id="PS51462">
    <property type="entry name" value="NUDIX"/>
    <property type="match status" value="1"/>
</dbReference>
<dbReference type="PANTHER" id="PTHR12992:SF11">
    <property type="entry name" value="MITOCHONDRIAL COENZYME A DIPHOSPHATASE NUDT8"/>
    <property type="match status" value="1"/>
</dbReference>
<gene>
    <name evidence="8" type="ORF">DCP75_01050</name>
</gene>
<evidence type="ECO:0000256" key="1">
    <source>
        <dbReference type="ARBA" id="ARBA00001936"/>
    </source>
</evidence>
<dbReference type="GO" id="GO:0010945">
    <property type="term" value="F:coenzyme A diphosphatase activity"/>
    <property type="evidence" value="ECO:0007669"/>
    <property type="project" value="InterPro"/>
</dbReference>
<evidence type="ECO:0000256" key="5">
    <source>
        <dbReference type="ARBA" id="ARBA00022842"/>
    </source>
</evidence>
<evidence type="ECO:0000256" key="4">
    <source>
        <dbReference type="ARBA" id="ARBA00022801"/>
    </source>
</evidence>
<name>A0A3C1KI16_9GAMM</name>
<dbReference type="Proteomes" id="UP000259273">
    <property type="component" value="Unassembled WGS sequence"/>
</dbReference>
<protein>
    <submittedName>
        <fullName evidence="8">CoA pyrophosphatase</fullName>
    </submittedName>
</protein>
<reference evidence="8 9" key="1">
    <citation type="journal article" date="2018" name="Nat. Biotechnol.">
        <title>A standardized bacterial taxonomy based on genome phylogeny substantially revises the tree of life.</title>
        <authorList>
            <person name="Parks D.H."/>
            <person name="Chuvochina M."/>
            <person name="Waite D.W."/>
            <person name="Rinke C."/>
            <person name="Skarshewski A."/>
            <person name="Chaumeil P.A."/>
            <person name="Hugenholtz P."/>
        </authorList>
    </citation>
    <scope>NUCLEOTIDE SEQUENCE [LARGE SCALE GENOMIC DNA]</scope>
    <source>
        <strain evidence="8">UBA9158</strain>
    </source>
</reference>
<accession>A0A3C1KI16</accession>
<dbReference type="AlphaFoldDB" id="A0A3C1KI16"/>
<feature type="non-terminal residue" evidence="8">
    <location>
        <position position="135"/>
    </location>
</feature>
<sequence>MSTSAQLFERLRQALPMLRAPWAGSGRQAGVLVALTDEENPRVLLGRRALHLPLHPGEIAFPGGKREVHDAGPWDTALREAFEEVACPPEAVCPLGELPPLLTRSGYTIHPCVAIIPASLTLRADPGEVAELILP</sequence>
<evidence type="ECO:0000313" key="9">
    <source>
        <dbReference type="Proteomes" id="UP000259273"/>
    </source>
</evidence>
<dbReference type="GO" id="GO:0046872">
    <property type="term" value="F:metal ion binding"/>
    <property type="evidence" value="ECO:0007669"/>
    <property type="project" value="UniProtKB-KW"/>
</dbReference>
<keyword evidence="6" id="KW-0464">Manganese</keyword>
<comment type="cofactor">
    <cofactor evidence="1">
        <name>Mn(2+)</name>
        <dbReference type="ChEBI" id="CHEBI:29035"/>
    </cofactor>
</comment>
<evidence type="ECO:0000256" key="6">
    <source>
        <dbReference type="ARBA" id="ARBA00023211"/>
    </source>
</evidence>